<comment type="caution">
    <text evidence="1">The sequence shown here is derived from an EMBL/GenBank/DDBJ whole genome shotgun (WGS) entry which is preliminary data.</text>
</comment>
<keyword evidence="2" id="KW-1185">Reference proteome</keyword>
<gene>
    <name evidence="1" type="ORF">BEWA_015080</name>
</gene>
<organism evidence="1 2">
    <name type="scientific">Theileria equi strain WA</name>
    <dbReference type="NCBI Taxonomy" id="1537102"/>
    <lineage>
        <taxon>Eukaryota</taxon>
        <taxon>Sar</taxon>
        <taxon>Alveolata</taxon>
        <taxon>Apicomplexa</taxon>
        <taxon>Aconoidasida</taxon>
        <taxon>Piroplasmida</taxon>
        <taxon>Theileriidae</taxon>
        <taxon>Theileria</taxon>
    </lineage>
</organism>
<evidence type="ECO:0000313" key="1">
    <source>
        <dbReference type="EMBL" id="EKX72949.1"/>
    </source>
</evidence>
<dbReference type="eggNOG" id="ENOG502QWZ7">
    <property type="taxonomic scope" value="Eukaryota"/>
</dbReference>
<accession>L1LCE4</accession>
<dbReference type="GeneID" id="15804584"/>
<sequence>MTSHMFGKIRKIGTSMVGGVVATLCYGILTENGRIQKTYPNQRGIYVSTPEKFKEILKENVRNMFRNLNKSDLLLRNGDLVFIRYNLNKLGRFDRYRLILSRRFSMNRIYDDLGIVYSKGNDLFIILLPSINLKSSQELEEFGIKKEQSNGVIAVEYDDLIEENCPHLLSIRRLICSDSVRERVMDSLKSAVTELESSINSNIMSVFNNRNDPTVFGITCSTFSDTLTSLDELKFTKKSLELNSITVLNALFSENDFDSRKYLTKQKSNEKYNLVIEPKEAIRHIDNLISLENLIKVCEKEANNHNMKLGRFLKRAEFGKDIAKANTLSTETSLVSRVYAKSCLLPFREELGMFNITHYLQLDALCDLDSESRSLSNTSRLSSLFHAFTGEINEERLKNLEYEPLCNSLEYYYWTNSL</sequence>
<dbReference type="Proteomes" id="UP000031512">
    <property type="component" value="Unassembled WGS sequence"/>
</dbReference>
<dbReference type="OrthoDB" id="375908at2759"/>
<dbReference type="RefSeq" id="XP_004832401.1">
    <property type="nucleotide sequence ID" value="XM_004832344.1"/>
</dbReference>
<protein>
    <submittedName>
        <fullName evidence="1">Uncharacterized protein</fullName>
    </submittedName>
</protein>
<dbReference type="AlphaFoldDB" id="L1LCE4"/>
<evidence type="ECO:0000313" key="2">
    <source>
        <dbReference type="Proteomes" id="UP000031512"/>
    </source>
</evidence>
<dbReference type="VEuPathDB" id="PiroplasmaDB:BEWA_015080"/>
<dbReference type="KEGG" id="beq:BEWA_015080"/>
<dbReference type="EMBL" id="ACOU01000004">
    <property type="protein sequence ID" value="EKX72949.1"/>
    <property type="molecule type" value="Genomic_DNA"/>
</dbReference>
<reference evidence="1 2" key="1">
    <citation type="journal article" date="2012" name="BMC Genomics">
        <title>Comparative genomic analysis and phylogenetic position of Theileria equi.</title>
        <authorList>
            <person name="Kappmeyer L.S."/>
            <person name="Thiagarajan M."/>
            <person name="Herndon D.R."/>
            <person name="Ramsay J.D."/>
            <person name="Caler E."/>
            <person name="Djikeng A."/>
            <person name="Gillespie J.J."/>
            <person name="Lau A.O."/>
            <person name="Roalson E.H."/>
            <person name="Silva J.C."/>
            <person name="Silva M.G."/>
            <person name="Suarez C.E."/>
            <person name="Ueti M.W."/>
            <person name="Nene V.M."/>
            <person name="Mealey R.H."/>
            <person name="Knowles D.P."/>
            <person name="Brayton K.A."/>
        </authorList>
    </citation>
    <scope>NUCLEOTIDE SEQUENCE [LARGE SCALE GENOMIC DNA]</scope>
    <source>
        <strain evidence="1 2">WA</strain>
    </source>
</reference>
<name>L1LCE4_THEEQ</name>
<proteinExistence type="predicted"/>